<dbReference type="GO" id="GO:0003676">
    <property type="term" value="F:nucleic acid binding"/>
    <property type="evidence" value="ECO:0007669"/>
    <property type="project" value="InterPro"/>
</dbReference>
<evidence type="ECO:0000256" key="1">
    <source>
        <dbReference type="ARBA" id="ARBA00022741"/>
    </source>
</evidence>
<dbReference type="CDD" id="cd00268">
    <property type="entry name" value="DEADc"/>
    <property type="match status" value="1"/>
</dbReference>
<dbReference type="OrthoDB" id="9785240at2"/>
<dbReference type="AlphaFoldDB" id="F3ZU95"/>
<feature type="domain" description="Helicase ATP-binding" evidence="6">
    <location>
        <begin position="26"/>
        <end position="196"/>
    </location>
</feature>
<reference evidence="8 9" key="1">
    <citation type="journal article" date="2011" name="Stand. Genomic Sci.">
        <title>Non-contiguous finished genome sequence of Bacteroides coprosuis type strain (PC139).</title>
        <authorList>
            <person name="Land M."/>
            <person name="Held B."/>
            <person name="Gronow S."/>
            <person name="Abt B."/>
            <person name="Lucas S."/>
            <person name="Del Rio T.G."/>
            <person name="Nolan M."/>
            <person name="Tice H."/>
            <person name="Cheng J.F."/>
            <person name="Pitluck S."/>
            <person name="Liolios K."/>
            <person name="Pagani I."/>
            <person name="Ivanova N."/>
            <person name="Mavromatis K."/>
            <person name="Mikhailova N."/>
            <person name="Pati A."/>
            <person name="Tapia R."/>
            <person name="Han C."/>
            <person name="Goodwin L."/>
            <person name="Chen A."/>
            <person name="Palaniappan K."/>
            <person name="Hauser L."/>
            <person name="Brambilla E.M."/>
            <person name="Rohde M."/>
            <person name="Goker M."/>
            <person name="Detter J.C."/>
            <person name="Woyke T."/>
            <person name="Bristow J."/>
            <person name="Eisen J.A."/>
            <person name="Markowitz V."/>
            <person name="Hugenholtz P."/>
            <person name="Kyrpides N.C."/>
            <person name="Klenk H.P."/>
            <person name="Lapidus A."/>
        </authorList>
    </citation>
    <scope>NUCLEOTIDE SEQUENCE [LARGE SCALE GENOMIC DNA]</scope>
    <source>
        <strain evidence="8 9">DSM 18011</strain>
    </source>
</reference>
<name>F3ZU95_9BACE</name>
<proteinExistence type="inferred from homology"/>
<dbReference type="InterPro" id="IPR014001">
    <property type="entry name" value="Helicase_ATP-bd"/>
</dbReference>
<dbReference type="InterPro" id="IPR027417">
    <property type="entry name" value="P-loop_NTPase"/>
</dbReference>
<evidence type="ECO:0000256" key="4">
    <source>
        <dbReference type="ARBA" id="ARBA00022840"/>
    </source>
</evidence>
<evidence type="ECO:0000256" key="2">
    <source>
        <dbReference type="ARBA" id="ARBA00022801"/>
    </source>
</evidence>
<evidence type="ECO:0000256" key="5">
    <source>
        <dbReference type="ARBA" id="ARBA00038437"/>
    </source>
</evidence>
<evidence type="ECO:0000259" key="6">
    <source>
        <dbReference type="PROSITE" id="PS51192"/>
    </source>
</evidence>
<gene>
    <name evidence="8" type="ORF">Bcop_1136</name>
</gene>
<keyword evidence="2" id="KW-0378">Hydrolase</keyword>
<dbReference type="PANTHER" id="PTHR47959">
    <property type="entry name" value="ATP-DEPENDENT RNA HELICASE RHLE-RELATED"/>
    <property type="match status" value="1"/>
</dbReference>
<dbReference type="PANTHER" id="PTHR47959:SF1">
    <property type="entry name" value="ATP-DEPENDENT RNA HELICASE DBPA"/>
    <property type="match status" value="1"/>
</dbReference>
<feature type="domain" description="Helicase C-terminal" evidence="7">
    <location>
        <begin position="222"/>
        <end position="366"/>
    </location>
</feature>
<dbReference type="Pfam" id="PF00270">
    <property type="entry name" value="DEAD"/>
    <property type="match status" value="1"/>
</dbReference>
<dbReference type="Proteomes" id="UP000018439">
    <property type="component" value="Chromosome"/>
</dbReference>
<dbReference type="EMBL" id="CM001167">
    <property type="protein sequence ID" value="EGJ71340.1"/>
    <property type="molecule type" value="Genomic_DNA"/>
</dbReference>
<dbReference type="InterPro" id="IPR012677">
    <property type="entry name" value="Nucleotide-bd_a/b_plait_sf"/>
</dbReference>
<keyword evidence="3 8" id="KW-0347">Helicase</keyword>
<evidence type="ECO:0000313" key="8">
    <source>
        <dbReference type="EMBL" id="EGJ71340.1"/>
    </source>
</evidence>
<evidence type="ECO:0000256" key="3">
    <source>
        <dbReference type="ARBA" id="ARBA00022806"/>
    </source>
</evidence>
<dbReference type="SMART" id="SM00487">
    <property type="entry name" value="DEXDc"/>
    <property type="match status" value="1"/>
</dbReference>
<keyword evidence="1" id="KW-0547">Nucleotide-binding</keyword>
<dbReference type="HOGENOM" id="CLU_003041_1_3_10"/>
<dbReference type="Pfam" id="PF00271">
    <property type="entry name" value="Helicase_C"/>
    <property type="match status" value="1"/>
</dbReference>
<evidence type="ECO:0000313" key="9">
    <source>
        <dbReference type="Proteomes" id="UP000018439"/>
    </source>
</evidence>
<dbReference type="SMART" id="SM00490">
    <property type="entry name" value="HELICc"/>
    <property type="match status" value="1"/>
</dbReference>
<dbReference type="InterPro" id="IPR005580">
    <property type="entry name" value="DbpA/CsdA_RNA-bd_dom"/>
</dbReference>
<dbReference type="Gene3D" id="3.40.50.300">
    <property type="entry name" value="P-loop containing nucleotide triphosphate hydrolases"/>
    <property type="match status" value="2"/>
</dbReference>
<dbReference type="InterPro" id="IPR011545">
    <property type="entry name" value="DEAD/DEAH_box_helicase_dom"/>
</dbReference>
<dbReference type="InterPro" id="IPR001650">
    <property type="entry name" value="Helicase_C-like"/>
</dbReference>
<dbReference type="STRING" id="679937.Bcop_1136"/>
<dbReference type="Gene3D" id="3.30.70.330">
    <property type="match status" value="1"/>
</dbReference>
<keyword evidence="4" id="KW-0067">ATP-binding</keyword>
<comment type="similarity">
    <text evidence="5">Belongs to the DEAD box helicase family.</text>
</comment>
<dbReference type="GO" id="GO:0005829">
    <property type="term" value="C:cytosol"/>
    <property type="evidence" value="ECO:0007669"/>
    <property type="project" value="TreeGrafter"/>
</dbReference>
<dbReference type="eggNOG" id="COG0513">
    <property type="taxonomic scope" value="Bacteria"/>
</dbReference>
<keyword evidence="9" id="KW-1185">Reference proteome</keyword>
<dbReference type="CDD" id="cd18787">
    <property type="entry name" value="SF2_C_DEAD"/>
    <property type="match status" value="1"/>
</dbReference>
<dbReference type="GO" id="GO:0003724">
    <property type="term" value="F:RNA helicase activity"/>
    <property type="evidence" value="ECO:0007669"/>
    <property type="project" value="TreeGrafter"/>
</dbReference>
<dbReference type="PROSITE" id="PS51192">
    <property type="entry name" value="HELICASE_ATP_BIND_1"/>
    <property type="match status" value="1"/>
</dbReference>
<organism evidence="8 9">
    <name type="scientific">Bacteroides coprosuis DSM 18011</name>
    <dbReference type="NCBI Taxonomy" id="679937"/>
    <lineage>
        <taxon>Bacteria</taxon>
        <taxon>Pseudomonadati</taxon>
        <taxon>Bacteroidota</taxon>
        <taxon>Bacteroidia</taxon>
        <taxon>Bacteroidales</taxon>
        <taxon>Bacteroidaceae</taxon>
        <taxon>Bacteroides</taxon>
    </lineage>
</organism>
<dbReference type="GO" id="GO:0016787">
    <property type="term" value="F:hydrolase activity"/>
    <property type="evidence" value="ECO:0007669"/>
    <property type="project" value="UniProtKB-KW"/>
</dbReference>
<dbReference type="Pfam" id="PF03880">
    <property type="entry name" value="DbpA"/>
    <property type="match status" value="1"/>
</dbReference>
<protein>
    <submittedName>
        <fullName evidence="8">DEAD/DEAH box helicase domain protein</fullName>
    </submittedName>
</protein>
<dbReference type="SUPFAM" id="SSF52540">
    <property type="entry name" value="P-loop containing nucleoside triphosphate hydrolases"/>
    <property type="match status" value="1"/>
</dbReference>
<dbReference type="PROSITE" id="PS51194">
    <property type="entry name" value="HELICASE_CTER"/>
    <property type="match status" value="1"/>
</dbReference>
<dbReference type="GO" id="GO:0005524">
    <property type="term" value="F:ATP binding"/>
    <property type="evidence" value="ECO:0007669"/>
    <property type="project" value="UniProtKB-KW"/>
</dbReference>
<evidence type="ECO:0000259" key="7">
    <source>
        <dbReference type="PROSITE" id="PS51194"/>
    </source>
</evidence>
<sequence>MNKDIIKQAMQELGIDELTPLQQKTINLAIDKRDLIVLSPTGSGKTLAYLLPLLLNLKENKPKKISTLILVPSRELAQQVNRVFSSLKSGFNSVCAYGGHSIQEEKNSLLTGSPHVLVGTPGRILDHMNRGNVDVSDIELLIIDEFDKSLELGFHEDMAEIIHLLPALKRRFLLSATDAKEIPQFTGVGRVARLDFLDEKDELASRIQLMQVHSPGKDKLETLLKLLCTIGAESSIVFCNHRESVDRIHQYLEKNKIASVPFHGGLEQDMRESGLFKFSNGSAYTLIATDLAARGLDIPEVEHVIHYHLPLNEEAFTHRNGRTARWQAEGTSYVILHEEEILPEFIKEEVPTYEFQQSIPAPAESEWVTLYVGKGKKDKVNVIDIVGFMHKTGRLTKGDVGKIMVKDHFSYVAVQRKKVKQLLQLIRNEKIKGMKTIFQEAY</sequence>
<accession>F3ZU95</accession>
<dbReference type="InterPro" id="IPR044742">
    <property type="entry name" value="DEAD/DEAH_RhlB"/>
</dbReference>
<dbReference type="InterPro" id="IPR050079">
    <property type="entry name" value="DEAD_box_RNA_helicase"/>
</dbReference>